<evidence type="ECO:0000313" key="1">
    <source>
        <dbReference type="EMBL" id="GAA1950899.1"/>
    </source>
</evidence>
<reference evidence="1 2" key="1">
    <citation type="journal article" date="2019" name="Int. J. Syst. Evol. Microbiol.">
        <title>The Global Catalogue of Microorganisms (GCM) 10K type strain sequencing project: providing services to taxonomists for standard genome sequencing and annotation.</title>
        <authorList>
            <consortium name="The Broad Institute Genomics Platform"/>
            <consortium name="The Broad Institute Genome Sequencing Center for Infectious Disease"/>
            <person name="Wu L."/>
            <person name="Ma J."/>
        </authorList>
    </citation>
    <scope>NUCLEOTIDE SEQUENCE [LARGE SCALE GENOMIC DNA]</scope>
    <source>
        <strain evidence="1 2">JCM 13584</strain>
    </source>
</reference>
<name>A0ABN2QEZ6_9MICO</name>
<dbReference type="EMBL" id="BAAAMK010000002">
    <property type="protein sequence ID" value="GAA1950899.1"/>
    <property type="molecule type" value="Genomic_DNA"/>
</dbReference>
<organism evidence="1 2">
    <name type="scientific">Agromyces allii</name>
    <dbReference type="NCBI Taxonomy" id="393607"/>
    <lineage>
        <taxon>Bacteria</taxon>
        <taxon>Bacillati</taxon>
        <taxon>Actinomycetota</taxon>
        <taxon>Actinomycetes</taxon>
        <taxon>Micrococcales</taxon>
        <taxon>Microbacteriaceae</taxon>
        <taxon>Agromyces</taxon>
    </lineage>
</organism>
<dbReference type="CDD" id="cd02019">
    <property type="entry name" value="NK"/>
    <property type="match status" value="1"/>
</dbReference>
<accession>A0ABN2QEZ6</accession>
<dbReference type="Proteomes" id="UP001499954">
    <property type="component" value="Unassembled WGS sequence"/>
</dbReference>
<protein>
    <submittedName>
        <fullName evidence="1">AAA family ATPase</fullName>
    </submittedName>
</protein>
<evidence type="ECO:0000313" key="2">
    <source>
        <dbReference type="Proteomes" id="UP001499954"/>
    </source>
</evidence>
<keyword evidence="2" id="KW-1185">Reference proteome</keyword>
<comment type="caution">
    <text evidence="1">The sequence shown here is derived from an EMBL/GenBank/DDBJ whole genome shotgun (WGS) entry which is preliminary data.</text>
</comment>
<proteinExistence type="predicted"/>
<gene>
    <name evidence="1" type="ORF">GCM10009717_16290</name>
</gene>
<sequence>MSSGRDPVGAERRPPGAAVQAVRAAVRGIHRPIVLVDGPSGAGKSTFADLLVADWSGPTPDLVRLDDVYPGWHGLDPAVSALRRDLVAPWLRGAPGRRRGWDWAANSPGAVTSLRPGRALVIEGCGALGTVAGLAVETGARTPVRVWVDAPYSERRRRALARDAGAYDPYWDLWEAQWRRYLHRMAPTSAPVIRVRMR</sequence>
<dbReference type="InterPro" id="IPR027417">
    <property type="entry name" value="P-loop_NTPase"/>
</dbReference>
<dbReference type="Gene3D" id="3.40.50.300">
    <property type="entry name" value="P-loop containing nucleotide triphosphate hydrolases"/>
    <property type="match status" value="1"/>
</dbReference>
<dbReference type="SUPFAM" id="SSF52540">
    <property type="entry name" value="P-loop containing nucleoside triphosphate hydrolases"/>
    <property type="match status" value="1"/>
</dbReference>
<dbReference type="RefSeq" id="WP_157413670.1">
    <property type="nucleotide sequence ID" value="NZ_BAAAMK010000002.1"/>
</dbReference>